<feature type="non-terminal residue" evidence="4">
    <location>
        <position position="130"/>
    </location>
</feature>
<dbReference type="AlphaFoldDB" id="A0AAV2A9H6"/>
<dbReference type="Gene3D" id="3.40.120.10">
    <property type="entry name" value="Alpha-D-Glucose-1,6-Bisphosphate, subunit A, domain 3"/>
    <property type="match status" value="1"/>
</dbReference>
<evidence type="ECO:0000256" key="2">
    <source>
        <dbReference type="ARBA" id="ARBA00022842"/>
    </source>
</evidence>
<name>A0AAV2A9H6_9ARAC</name>
<dbReference type="GO" id="GO:0005829">
    <property type="term" value="C:cytosol"/>
    <property type="evidence" value="ECO:0007669"/>
    <property type="project" value="TreeGrafter"/>
</dbReference>
<organism evidence="4 5">
    <name type="scientific">Larinioides sclopetarius</name>
    <dbReference type="NCBI Taxonomy" id="280406"/>
    <lineage>
        <taxon>Eukaryota</taxon>
        <taxon>Metazoa</taxon>
        <taxon>Ecdysozoa</taxon>
        <taxon>Arthropoda</taxon>
        <taxon>Chelicerata</taxon>
        <taxon>Arachnida</taxon>
        <taxon>Araneae</taxon>
        <taxon>Araneomorphae</taxon>
        <taxon>Entelegynae</taxon>
        <taxon>Araneoidea</taxon>
        <taxon>Araneidae</taxon>
        <taxon>Larinioides</taxon>
    </lineage>
</organism>
<dbReference type="PANTHER" id="PTHR22573">
    <property type="entry name" value="PHOSPHOHEXOMUTASE FAMILY MEMBER"/>
    <property type="match status" value="1"/>
</dbReference>
<evidence type="ECO:0000313" key="5">
    <source>
        <dbReference type="Proteomes" id="UP001497382"/>
    </source>
</evidence>
<proteinExistence type="predicted"/>
<reference evidence="4 5" key="1">
    <citation type="submission" date="2024-04" db="EMBL/GenBank/DDBJ databases">
        <authorList>
            <person name="Rising A."/>
            <person name="Reimegard J."/>
            <person name="Sonavane S."/>
            <person name="Akerstrom W."/>
            <person name="Nylinder S."/>
            <person name="Hedman E."/>
            <person name="Kallberg Y."/>
        </authorList>
    </citation>
    <scope>NUCLEOTIDE SEQUENCE [LARGE SCALE GENOMIC DNA]</scope>
</reference>
<keyword evidence="5" id="KW-1185">Reference proteome</keyword>
<keyword evidence="1" id="KW-0479">Metal-binding</keyword>
<dbReference type="InterPro" id="IPR045244">
    <property type="entry name" value="PGM"/>
</dbReference>
<dbReference type="GO" id="GO:0046872">
    <property type="term" value="F:metal ion binding"/>
    <property type="evidence" value="ECO:0007669"/>
    <property type="project" value="UniProtKB-KW"/>
</dbReference>
<dbReference type="PANTHER" id="PTHR22573:SF2">
    <property type="entry name" value="PHOSPHOGLUCOMUTASE"/>
    <property type="match status" value="1"/>
</dbReference>
<sequence>MRKEVLEKANKIARILESYQSCEDLNMNFEEKGTKEYFVSDNPFIVEMVSSAPRYCETLSHMFDFTLLKQYLKDNSVAVTVDCSNGVTGPAVLDILRNRLGLPEKSILNKDSLEDFGSLSADPNPASRKD</sequence>
<protein>
    <submittedName>
        <fullName evidence="4">Uncharacterized protein</fullName>
    </submittedName>
</protein>
<dbReference type="SUPFAM" id="SSF53738">
    <property type="entry name" value="Phosphoglucomutase, first 3 domains"/>
    <property type="match status" value="1"/>
</dbReference>
<gene>
    <name evidence="4" type="ORF">LARSCL_LOCUS10909</name>
</gene>
<evidence type="ECO:0000256" key="1">
    <source>
        <dbReference type="ARBA" id="ARBA00022723"/>
    </source>
</evidence>
<evidence type="ECO:0000256" key="3">
    <source>
        <dbReference type="ARBA" id="ARBA00023235"/>
    </source>
</evidence>
<keyword evidence="2" id="KW-0460">Magnesium</keyword>
<keyword evidence="3" id="KW-0413">Isomerase</keyword>
<dbReference type="GO" id="GO:0005975">
    <property type="term" value="P:carbohydrate metabolic process"/>
    <property type="evidence" value="ECO:0007669"/>
    <property type="project" value="InterPro"/>
</dbReference>
<dbReference type="GO" id="GO:0004614">
    <property type="term" value="F:phosphoglucomutase activity"/>
    <property type="evidence" value="ECO:0007669"/>
    <property type="project" value="InterPro"/>
</dbReference>
<evidence type="ECO:0000313" key="4">
    <source>
        <dbReference type="EMBL" id="CAL1280337.1"/>
    </source>
</evidence>
<dbReference type="InterPro" id="IPR016055">
    <property type="entry name" value="A-D-PHexomutase_a/b/a-I/II/III"/>
</dbReference>
<dbReference type="Proteomes" id="UP001497382">
    <property type="component" value="Unassembled WGS sequence"/>
</dbReference>
<comment type="caution">
    <text evidence="4">The sequence shown here is derived from an EMBL/GenBank/DDBJ whole genome shotgun (WGS) entry which is preliminary data.</text>
</comment>
<accession>A0AAV2A9H6</accession>
<dbReference type="EMBL" id="CAXIEN010000130">
    <property type="protein sequence ID" value="CAL1280337.1"/>
    <property type="molecule type" value="Genomic_DNA"/>
</dbReference>